<dbReference type="RefSeq" id="WP_020426571.1">
    <property type="nucleotide sequence ID" value="NZ_AGBD01000169.1"/>
</dbReference>
<evidence type="ECO:0000313" key="1">
    <source>
        <dbReference type="EMBL" id="CQR55236.1"/>
    </source>
</evidence>
<proteinExistence type="predicted"/>
<sequence length="135" mass="13849">MAQIIDVGSSTASTGSQTLSIPILSPEQNLILAEFGVATVASGSVLLNSTIEFQTTLGTPSVVFTLYRDGQPIFNVGANGLALMAIQPISISYLERSVPAGYHGYSLGVSNNSLNILLNTASVTGPVTFSGVSIG</sequence>
<evidence type="ECO:0000313" key="2">
    <source>
        <dbReference type="Proteomes" id="UP000033163"/>
    </source>
</evidence>
<dbReference type="PATRIC" id="fig|1073571.4.peg.3022"/>
<gene>
    <name evidence="1" type="ORF">PRIO_2832</name>
</gene>
<dbReference type="Proteomes" id="UP000033163">
    <property type="component" value="Chromosome I"/>
</dbReference>
<dbReference type="KEGG" id="pri:PRIO_2832"/>
<dbReference type="HOGENOM" id="CLU_155216_0_0_9"/>
<name>A0A0E4CWG0_9BACL</name>
<dbReference type="EMBL" id="LN831776">
    <property type="protein sequence ID" value="CQR55236.1"/>
    <property type="molecule type" value="Genomic_DNA"/>
</dbReference>
<accession>A0A0E4CWG0</accession>
<reference evidence="2" key="1">
    <citation type="submission" date="2015-03" db="EMBL/GenBank/DDBJ databases">
        <authorList>
            <person name="Wibberg D."/>
        </authorList>
    </citation>
    <scope>NUCLEOTIDE SEQUENCE [LARGE SCALE GENOMIC DNA]</scope>
</reference>
<organism evidence="1 2">
    <name type="scientific">Paenibacillus riograndensis SBR5</name>
    <dbReference type="NCBI Taxonomy" id="1073571"/>
    <lineage>
        <taxon>Bacteria</taxon>
        <taxon>Bacillati</taxon>
        <taxon>Bacillota</taxon>
        <taxon>Bacilli</taxon>
        <taxon>Bacillales</taxon>
        <taxon>Paenibacillaceae</taxon>
        <taxon>Paenibacillus</taxon>
        <taxon>Paenibacillus sonchi group</taxon>
    </lineage>
</organism>
<dbReference type="AlphaFoldDB" id="A0A0E4CWG0"/>
<protein>
    <submittedName>
        <fullName evidence="1">Uncharacterized protein</fullName>
    </submittedName>
</protein>